<comment type="similarity">
    <text evidence="2">Belongs to the bacterial solute-binding protein 1 family.</text>
</comment>
<keyword evidence="5" id="KW-0574">Periplasm</keyword>
<keyword evidence="7" id="KW-1185">Reference proteome</keyword>
<dbReference type="GO" id="GO:0030975">
    <property type="term" value="F:thiamine binding"/>
    <property type="evidence" value="ECO:0007669"/>
    <property type="project" value="TreeGrafter"/>
</dbReference>
<dbReference type="EMBL" id="CP039690">
    <property type="protein sequence ID" value="QCI63304.1"/>
    <property type="molecule type" value="Genomic_DNA"/>
</dbReference>
<name>A0A4D7AQ05_9HYPH</name>
<dbReference type="InterPro" id="IPR006311">
    <property type="entry name" value="TAT_signal"/>
</dbReference>
<dbReference type="PANTHER" id="PTHR30006">
    <property type="entry name" value="THIAMINE-BINDING PERIPLASMIC PROTEIN-RELATED"/>
    <property type="match status" value="1"/>
</dbReference>
<sequence length="373" mass="41301">MSKTEHQEFREDCLAILRAETEGKRVHRRRFLQAIAALGVIPTALRFTPAHAADRELVVVNWGGDAVPAYDEIWAKPFNAANAGVKAVINGAGPTSGKIKAMVESRAVTWDVCDRTMPASVELGRQGLLEAVDWTIVAHNKLRRAHRSDWGVGAYLYSFALTYDRQALKGAQPKTWADFWNVKDFPGKRTLRNNIEGMLEAALMADGVAPDKIYPINVDRALDKIKQIKQHTIFWTTGAESQQLFRNKEVVMGNLWHTRSMLLAKEVGDRIQFTFDQGVLFAGAWIVPKGNPAGKLAWNFIAAAQDPQSQVELFKRVGNGPINPAAAALVPAEMKALDCGSPENFAKQVAVDSDWYAEHYASALNRYMDVIAS</sequence>
<protein>
    <submittedName>
        <fullName evidence="6">ABC transporter substrate-binding protein</fullName>
    </submittedName>
</protein>
<dbReference type="AlphaFoldDB" id="A0A4D7AQ05"/>
<dbReference type="Gene3D" id="3.40.190.10">
    <property type="entry name" value="Periplasmic binding protein-like II"/>
    <property type="match status" value="2"/>
</dbReference>
<dbReference type="Pfam" id="PF13416">
    <property type="entry name" value="SBP_bac_8"/>
    <property type="match status" value="1"/>
</dbReference>
<comment type="subcellular location">
    <subcellularLocation>
        <location evidence="1">Periplasm</location>
    </subcellularLocation>
</comment>
<organism evidence="6 7">
    <name type="scientific">Phreatobacter stygius</name>
    <dbReference type="NCBI Taxonomy" id="1940610"/>
    <lineage>
        <taxon>Bacteria</taxon>
        <taxon>Pseudomonadati</taxon>
        <taxon>Pseudomonadota</taxon>
        <taxon>Alphaproteobacteria</taxon>
        <taxon>Hyphomicrobiales</taxon>
        <taxon>Phreatobacteraceae</taxon>
        <taxon>Phreatobacter</taxon>
    </lineage>
</organism>
<evidence type="ECO:0000313" key="6">
    <source>
        <dbReference type="EMBL" id="QCI63304.1"/>
    </source>
</evidence>
<dbReference type="OrthoDB" id="9815444at2"/>
<evidence type="ECO:0000256" key="1">
    <source>
        <dbReference type="ARBA" id="ARBA00004418"/>
    </source>
</evidence>
<accession>A0A4D7AQ05</accession>
<evidence type="ECO:0000256" key="5">
    <source>
        <dbReference type="ARBA" id="ARBA00022764"/>
    </source>
</evidence>
<keyword evidence="4" id="KW-0732">Signal</keyword>
<dbReference type="Proteomes" id="UP000298781">
    <property type="component" value="Chromosome"/>
</dbReference>
<dbReference type="InterPro" id="IPR006059">
    <property type="entry name" value="SBP"/>
</dbReference>
<dbReference type="KEGG" id="pstg:E8M01_03080"/>
<dbReference type="RefSeq" id="WP_136958763.1">
    <property type="nucleotide sequence ID" value="NZ_CP039690.1"/>
</dbReference>
<dbReference type="SUPFAM" id="SSF53850">
    <property type="entry name" value="Periplasmic binding protein-like II"/>
    <property type="match status" value="1"/>
</dbReference>
<proteinExistence type="inferred from homology"/>
<dbReference type="CDD" id="cd13589">
    <property type="entry name" value="PBP2_polyamine_RpCGA009"/>
    <property type="match status" value="1"/>
</dbReference>
<evidence type="ECO:0000256" key="3">
    <source>
        <dbReference type="ARBA" id="ARBA00022448"/>
    </source>
</evidence>
<evidence type="ECO:0000313" key="7">
    <source>
        <dbReference type="Proteomes" id="UP000298781"/>
    </source>
</evidence>
<reference evidence="6 7" key="1">
    <citation type="submission" date="2019-04" db="EMBL/GenBank/DDBJ databases">
        <title>Phreatobacter aquaticus sp. nov.</title>
        <authorList>
            <person name="Choi A."/>
        </authorList>
    </citation>
    <scope>NUCLEOTIDE SEQUENCE [LARGE SCALE GENOMIC DNA]</scope>
    <source>
        <strain evidence="6 7">KCTC 52518</strain>
    </source>
</reference>
<evidence type="ECO:0000256" key="2">
    <source>
        <dbReference type="ARBA" id="ARBA00008520"/>
    </source>
</evidence>
<keyword evidence="3" id="KW-0813">Transport</keyword>
<gene>
    <name evidence="6" type="ORF">E8M01_03080</name>
</gene>
<dbReference type="GO" id="GO:0015888">
    <property type="term" value="P:thiamine transport"/>
    <property type="evidence" value="ECO:0007669"/>
    <property type="project" value="TreeGrafter"/>
</dbReference>
<dbReference type="GO" id="GO:0030976">
    <property type="term" value="F:thiamine pyrophosphate binding"/>
    <property type="evidence" value="ECO:0007669"/>
    <property type="project" value="TreeGrafter"/>
</dbReference>
<evidence type="ECO:0000256" key="4">
    <source>
        <dbReference type="ARBA" id="ARBA00022729"/>
    </source>
</evidence>
<dbReference type="PANTHER" id="PTHR30006:SF3">
    <property type="entry name" value="THIAMINE-BINDING PERIPLASMIC PROTEIN"/>
    <property type="match status" value="1"/>
</dbReference>
<dbReference type="GO" id="GO:0030288">
    <property type="term" value="C:outer membrane-bounded periplasmic space"/>
    <property type="evidence" value="ECO:0007669"/>
    <property type="project" value="TreeGrafter"/>
</dbReference>
<dbReference type="PROSITE" id="PS51318">
    <property type="entry name" value="TAT"/>
    <property type="match status" value="1"/>
</dbReference>